<evidence type="ECO:0000256" key="8">
    <source>
        <dbReference type="ARBA" id="ARBA00022833"/>
    </source>
</evidence>
<keyword evidence="5" id="KW-0479">Metal-binding</keyword>
<dbReference type="PANTHER" id="PTHR12863:SF1">
    <property type="entry name" value="FATTY ACID 2-HYDROXYLASE"/>
    <property type="match status" value="1"/>
</dbReference>
<dbReference type="Pfam" id="PF04116">
    <property type="entry name" value="FA_hydroxylase"/>
    <property type="match status" value="1"/>
</dbReference>
<evidence type="ECO:0000256" key="1">
    <source>
        <dbReference type="ARBA" id="ARBA00001947"/>
    </source>
</evidence>
<feature type="transmembrane region" description="Helical" evidence="14">
    <location>
        <begin position="144"/>
        <end position="166"/>
    </location>
</feature>
<dbReference type="InterPro" id="IPR014430">
    <property type="entry name" value="Scs7"/>
</dbReference>
<keyword evidence="13" id="KW-0275">Fatty acid biosynthesis</keyword>
<evidence type="ECO:0000256" key="7">
    <source>
        <dbReference type="ARBA" id="ARBA00022832"/>
    </source>
</evidence>
<feature type="transmembrane region" description="Helical" evidence="14">
    <location>
        <begin position="59"/>
        <end position="79"/>
    </location>
</feature>
<dbReference type="AlphaFoldDB" id="A0A1M5NC65"/>
<dbReference type="GO" id="GO:0016020">
    <property type="term" value="C:membrane"/>
    <property type="evidence" value="ECO:0007669"/>
    <property type="project" value="InterPro"/>
</dbReference>
<evidence type="ECO:0000256" key="4">
    <source>
        <dbReference type="ARBA" id="ARBA00022692"/>
    </source>
</evidence>
<keyword evidence="9 14" id="KW-1133">Transmembrane helix</keyword>
<dbReference type="InterPro" id="IPR006694">
    <property type="entry name" value="Fatty_acid_hydroxylase"/>
</dbReference>
<reference evidence="16 17" key="1">
    <citation type="submission" date="2016-11" db="EMBL/GenBank/DDBJ databases">
        <authorList>
            <person name="Jaros S."/>
            <person name="Januszkiewicz K."/>
            <person name="Wedrychowicz H."/>
        </authorList>
    </citation>
    <scope>NUCLEOTIDE SEQUENCE [LARGE SCALE GENOMIC DNA]</scope>
    <source>
        <strain evidence="16 17">DSM 24574</strain>
    </source>
</reference>
<keyword evidence="8" id="KW-0862">Zinc</keyword>
<evidence type="ECO:0000256" key="10">
    <source>
        <dbReference type="ARBA" id="ARBA00023002"/>
    </source>
</evidence>
<evidence type="ECO:0000259" key="15">
    <source>
        <dbReference type="Pfam" id="PF04116"/>
    </source>
</evidence>
<dbReference type="PANTHER" id="PTHR12863">
    <property type="entry name" value="FATTY ACID HYDROXYLASE"/>
    <property type="match status" value="1"/>
</dbReference>
<name>A0A1M5NC65_9BACT</name>
<feature type="transmembrane region" description="Helical" evidence="14">
    <location>
        <begin position="116"/>
        <end position="138"/>
    </location>
</feature>
<dbReference type="GO" id="GO:0006633">
    <property type="term" value="P:fatty acid biosynthetic process"/>
    <property type="evidence" value="ECO:0007669"/>
    <property type="project" value="UniProtKB-KW"/>
</dbReference>
<organism evidence="16 17">
    <name type="scientific">Chryseolinea serpens</name>
    <dbReference type="NCBI Taxonomy" id="947013"/>
    <lineage>
        <taxon>Bacteria</taxon>
        <taxon>Pseudomonadati</taxon>
        <taxon>Bacteroidota</taxon>
        <taxon>Cytophagia</taxon>
        <taxon>Cytophagales</taxon>
        <taxon>Fulvivirgaceae</taxon>
        <taxon>Chryseolinea</taxon>
    </lineage>
</organism>
<evidence type="ECO:0000256" key="9">
    <source>
        <dbReference type="ARBA" id="ARBA00022989"/>
    </source>
</evidence>
<feature type="transmembrane region" description="Helical" evidence="14">
    <location>
        <begin position="34"/>
        <end position="53"/>
    </location>
</feature>
<evidence type="ECO:0000256" key="5">
    <source>
        <dbReference type="ARBA" id="ARBA00022723"/>
    </source>
</evidence>
<protein>
    <submittedName>
        <fullName evidence="16">Fatty acid hydroxylase superfamily protein</fullName>
    </submittedName>
</protein>
<keyword evidence="6" id="KW-0256">Endoplasmic reticulum</keyword>
<dbReference type="Proteomes" id="UP000184212">
    <property type="component" value="Unassembled WGS sequence"/>
</dbReference>
<evidence type="ECO:0000256" key="3">
    <source>
        <dbReference type="ARBA" id="ARBA00022516"/>
    </source>
</evidence>
<dbReference type="STRING" id="947013.SAMN04488109_2237"/>
<accession>A0A1M5NC65</accession>
<keyword evidence="10" id="KW-0560">Oxidoreductase</keyword>
<keyword evidence="4 14" id="KW-0812">Transmembrane</keyword>
<keyword evidence="12 14" id="KW-0472">Membrane</keyword>
<keyword evidence="7" id="KW-0276">Fatty acid metabolism</keyword>
<proteinExistence type="predicted"/>
<evidence type="ECO:0000256" key="14">
    <source>
        <dbReference type="SAM" id="Phobius"/>
    </source>
</evidence>
<keyword evidence="3" id="KW-0444">Lipid biosynthesis</keyword>
<comment type="cofactor">
    <cofactor evidence="1">
        <name>Zn(2+)</name>
        <dbReference type="ChEBI" id="CHEBI:29105"/>
    </cofactor>
</comment>
<gene>
    <name evidence="16" type="ORF">SAMN04488109_2237</name>
</gene>
<keyword evidence="17" id="KW-1185">Reference proteome</keyword>
<comment type="subcellular location">
    <subcellularLocation>
        <location evidence="2">Endoplasmic reticulum membrane</location>
        <topology evidence="2">Multi-pass membrane protein</topology>
    </subcellularLocation>
</comment>
<dbReference type="GO" id="GO:0005506">
    <property type="term" value="F:iron ion binding"/>
    <property type="evidence" value="ECO:0007669"/>
    <property type="project" value="InterPro"/>
</dbReference>
<evidence type="ECO:0000313" key="17">
    <source>
        <dbReference type="Proteomes" id="UP000184212"/>
    </source>
</evidence>
<dbReference type="GO" id="GO:0080132">
    <property type="term" value="F:fatty acid 2-hydroxylase activity"/>
    <property type="evidence" value="ECO:0007669"/>
    <property type="project" value="InterPro"/>
</dbReference>
<dbReference type="RefSeq" id="WP_245804065.1">
    <property type="nucleotide sequence ID" value="NZ_FQWQ01000001.1"/>
</dbReference>
<evidence type="ECO:0000256" key="2">
    <source>
        <dbReference type="ARBA" id="ARBA00004477"/>
    </source>
</evidence>
<sequence length="213" mass="24493">MLADVMPPEIKPKNQGSKQLFKSPVLEKLSRTHISVPLLIFTTFASALLYWSITHTTLSALQTTLMFLLGIVSFSWVEYTVHRHVFHMTTYSKLREKAQYVMHGVHHEFPKDKDRLAMPPLLSVTISTILLLLFRLVLGDLVFSFLPGFLVGYAAYLSIHYVVHAYPPPKNIFRKLWINHSMHHYKNGDIIFGVSSPLWDYIYGTMKDKKTSA</sequence>
<evidence type="ECO:0000256" key="13">
    <source>
        <dbReference type="ARBA" id="ARBA00023160"/>
    </source>
</evidence>
<evidence type="ECO:0000256" key="12">
    <source>
        <dbReference type="ARBA" id="ARBA00023136"/>
    </source>
</evidence>
<dbReference type="EMBL" id="FQWQ01000001">
    <property type="protein sequence ID" value="SHG87065.1"/>
    <property type="molecule type" value="Genomic_DNA"/>
</dbReference>
<evidence type="ECO:0000256" key="6">
    <source>
        <dbReference type="ARBA" id="ARBA00022824"/>
    </source>
</evidence>
<feature type="domain" description="Fatty acid hydroxylase" evidence="15">
    <location>
        <begin position="67"/>
        <end position="205"/>
    </location>
</feature>
<evidence type="ECO:0000313" key="16">
    <source>
        <dbReference type="EMBL" id="SHG87065.1"/>
    </source>
</evidence>
<evidence type="ECO:0000256" key="11">
    <source>
        <dbReference type="ARBA" id="ARBA00023098"/>
    </source>
</evidence>
<keyword evidence="11" id="KW-0443">Lipid metabolism</keyword>